<protein>
    <submittedName>
        <fullName evidence="11">Zinc finger protein with KRAB and SCAN domains 7</fullName>
    </submittedName>
</protein>
<evidence type="ECO:0000256" key="6">
    <source>
        <dbReference type="ARBA" id="ARBA00023125"/>
    </source>
</evidence>
<evidence type="ECO:0000256" key="9">
    <source>
        <dbReference type="SAM" id="MobiDB-lite"/>
    </source>
</evidence>
<gene>
    <name evidence="11" type="ORF">Bpfe_023733</name>
</gene>
<keyword evidence="5" id="KW-0862">Zinc</keyword>
<accession>A0AAD8F1F2</accession>
<evidence type="ECO:0000256" key="1">
    <source>
        <dbReference type="ARBA" id="ARBA00004123"/>
    </source>
</evidence>
<dbReference type="PANTHER" id="PTHR24404">
    <property type="entry name" value="ZINC FINGER PROTEIN"/>
    <property type="match status" value="1"/>
</dbReference>
<keyword evidence="7" id="KW-0539">Nucleus</keyword>
<feature type="region of interest" description="Disordered" evidence="9">
    <location>
        <begin position="172"/>
        <end position="218"/>
    </location>
</feature>
<proteinExistence type="predicted"/>
<dbReference type="Pfam" id="PF00096">
    <property type="entry name" value="zf-C2H2"/>
    <property type="match status" value="1"/>
</dbReference>
<evidence type="ECO:0000259" key="10">
    <source>
        <dbReference type="PROSITE" id="PS50157"/>
    </source>
</evidence>
<dbReference type="SMART" id="SM00355">
    <property type="entry name" value="ZnF_C2H2"/>
    <property type="match status" value="6"/>
</dbReference>
<keyword evidence="4 8" id="KW-0863">Zinc-finger</keyword>
<reference evidence="11" key="1">
    <citation type="journal article" date="2023" name="PLoS Negl. Trop. Dis.">
        <title>A genome sequence for Biomphalaria pfeifferi, the major vector snail for the human-infecting parasite Schistosoma mansoni.</title>
        <authorList>
            <person name="Bu L."/>
            <person name="Lu L."/>
            <person name="Laidemitt M.R."/>
            <person name="Zhang S.M."/>
            <person name="Mutuku M."/>
            <person name="Mkoji G."/>
            <person name="Steinauer M."/>
            <person name="Loker E.S."/>
        </authorList>
    </citation>
    <scope>NUCLEOTIDE SEQUENCE</scope>
    <source>
        <strain evidence="11">KasaAsao</strain>
    </source>
</reference>
<dbReference type="AlphaFoldDB" id="A0AAD8F1F2"/>
<comment type="caution">
    <text evidence="11">The sequence shown here is derived from an EMBL/GenBank/DDBJ whole genome shotgun (WGS) entry which is preliminary data.</text>
</comment>
<dbReference type="SUPFAM" id="SSF57667">
    <property type="entry name" value="beta-beta-alpha zinc fingers"/>
    <property type="match status" value="2"/>
</dbReference>
<dbReference type="GO" id="GO:0000978">
    <property type="term" value="F:RNA polymerase II cis-regulatory region sequence-specific DNA binding"/>
    <property type="evidence" value="ECO:0007669"/>
    <property type="project" value="TreeGrafter"/>
</dbReference>
<keyword evidence="6" id="KW-0238">DNA-binding</keyword>
<name>A0AAD8F1F2_BIOPF</name>
<dbReference type="InterPro" id="IPR007588">
    <property type="entry name" value="Znf_FLYWCH"/>
</dbReference>
<keyword evidence="3" id="KW-0677">Repeat</keyword>
<evidence type="ECO:0000256" key="7">
    <source>
        <dbReference type="ARBA" id="ARBA00023242"/>
    </source>
</evidence>
<dbReference type="InterPro" id="IPR013087">
    <property type="entry name" value="Znf_C2H2_type"/>
</dbReference>
<feature type="domain" description="C2H2-type" evidence="10">
    <location>
        <begin position="410"/>
        <end position="437"/>
    </location>
</feature>
<dbReference type="Proteomes" id="UP001233172">
    <property type="component" value="Unassembled WGS sequence"/>
</dbReference>
<dbReference type="GO" id="GO:0006357">
    <property type="term" value="P:regulation of transcription by RNA polymerase II"/>
    <property type="evidence" value="ECO:0007669"/>
    <property type="project" value="TreeGrafter"/>
</dbReference>
<dbReference type="InterPro" id="IPR036236">
    <property type="entry name" value="Znf_C2H2_sf"/>
</dbReference>
<evidence type="ECO:0000256" key="5">
    <source>
        <dbReference type="ARBA" id="ARBA00022833"/>
    </source>
</evidence>
<dbReference type="GO" id="GO:0008270">
    <property type="term" value="F:zinc ion binding"/>
    <property type="evidence" value="ECO:0007669"/>
    <property type="project" value="UniProtKB-KW"/>
</dbReference>
<keyword evidence="2" id="KW-0479">Metal-binding</keyword>
<reference evidence="11" key="2">
    <citation type="submission" date="2023-04" db="EMBL/GenBank/DDBJ databases">
        <authorList>
            <person name="Bu L."/>
            <person name="Lu L."/>
            <person name="Laidemitt M.R."/>
            <person name="Zhang S.M."/>
            <person name="Mutuku M."/>
            <person name="Mkoji G."/>
            <person name="Steinauer M."/>
            <person name="Loker E.S."/>
        </authorList>
    </citation>
    <scope>NUCLEOTIDE SEQUENCE</scope>
    <source>
        <strain evidence="11">KasaAsao</strain>
        <tissue evidence="11">Whole Snail</tissue>
    </source>
</reference>
<organism evidence="11 12">
    <name type="scientific">Biomphalaria pfeifferi</name>
    <name type="common">Bloodfluke planorb</name>
    <name type="synonym">Freshwater snail</name>
    <dbReference type="NCBI Taxonomy" id="112525"/>
    <lineage>
        <taxon>Eukaryota</taxon>
        <taxon>Metazoa</taxon>
        <taxon>Spiralia</taxon>
        <taxon>Lophotrochozoa</taxon>
        <taxon>Mollusca</taxon>
        <taxon>Gastropoda</taxon>
        <taxon>Heterobranchia</taxon>
        <taxon>Euthyneura</taxon>
        <taxon>Panpulmonata</taxon>
        <taxon>Hygrophila</taxon>
        <taxon>Lymnaeoidea</taxon>
        <taxon>Planorbidae</taxon>
        <taxon>Biomphalaria</taxon>
    </lineage>
</organism>
<dbReference type="PANTHER" id="PTHR24404:SF114">
    <property type="entry name" value="KLUMPFUSS, ISOFORM B-RELATED"/>
    <property type="match status" value="1"/>
</dbReference>
<evidence type="ECO:0000313" key="11">
    <source>
        <dbReference type="EMBL" id="KAK0046866.1"/>
    </source>
</evidence>
<evidence type="ECO:0000256" key="2">
    <source>
        <dbReference type="ARBA" id="ARBA00022723"/>
    </source>
</evidence>
<comment type="subcellular location">
    <subcellularLocation>
        <location evidence="1">Nucleus</location>
    </subcellularLocation>
</comment>
<dbReference type="GO" id="GO:0005634">
    <property type="term" value="C:nucleus"/>
    <property type="evidence" value="ECO:0007669"/>
    <property type="project" value="UniProtKB-SubCell"/>
</dbReference>
<feature type="domain" description="C2H2-type" evidence="10">
    <location>
        <begin position="344"/>
        <end position="372"/>
    </location>
</feature>
<evidence type="ECO:0000256" key="4">
    <source>
        <dbReference type="ARBA" id="ARBA00022771"/>
    </source>
</evidence>
<feature type="domain" description="C2H2-type" evidence="10">
    <location>
        <begin position="372"/>
        <end position="400"/>
    </location>
</feature>
<evidence type="ECO:0000313" key="12">
    <source>
        <dbReference type="Proteomes" id="UP001233172"/>
    </source>
</evidence>
<dbReference type="Pfam" id="PF04500">
    <property type="entry name" value="FLYWCH"/>
    <property type="match status" value="1"/>
</dbReference>
<evidence type="ECO:0000256" key="8">
    <source>
        <dbReference type="PROSITE-ProRule" id="PRU00042"/>
    </source>
</evidence>
<dbReference type="PROSITE" id="PS00028">
    <property type="entry name" value="ZINC_FINGER_C2H2_1"/>
    <property type="match status" value="2"/>
</dbReference>
<dbReference type="EMBL" id="JASAOG010000159">
    <property type="protein sequence ID" value="KAK0046866.1"/>
    <property type="molecule type" value="Genomic_DNA"/>
</dbReference>
<evidence type="ECO:0000256" key="3">
    <source>
        <dbReference type="ARBA" id="ARBA00022737"/>
    </source>
</evidence>
<dbReference type="PROSITE" id="PS50157">
    <property type="entry name" value="ZINC_FINGER_C2H2_2"/>
    <property type="match status" value="4"/>
</dbReference>
<dbReference type="InterPro" id="IPR050589">
    <property type="entry name" value="Ikaros_C2H2-ZF"/>
</dbReference>
<dbReference type="Gene3D" id="3.30.160.60">
    <property type="entry name" value="Classic Zinc Finger"/>
    <property type="match status" value="2"/>
</dbReference>
<feature type="domain" description="C2H2-type" evidence="10">
    <location>
        <begin position="314"/>
        <end position="342"/>
    </location>
</feature>
<sequence>MDYEMDGVEASKDLSDKTIDMEWQIDSEWINLSSTPLLPSVGNKRGKQNKHELPHAENSLPVAFHFIPASKGGKYLVIDNQPLRLSQKRDSGYSYWVCSIPCCSARCVLDPEEKKIVRICRSHNHDADISRQEYKKFINALKIAVRENPHVKPKVLYDSEIEKAKECWRQSKLKGNSNEEEPNLPTFDKAGPSRATRSKDGKAHPKRKSTPSKTAMQSNLDLDELEEEWSSEPHKDANLSDFEEWLDDDVNFNTIPPAVATKKQNKSGKKTYAREIPDSSNELHDEAHLWDGMSPIENTPRRKYRKRPASSSVFTCPHCPYKSNRHFNVQRHERLAHSTKKPEFSCKECGTSYSLEYRLKLHIKAVHQGEGQHCHICSRTFETMTGLKSHIVTKHKNEDLKVQREPPPELTCGLCGRVFSTKSHLQKHTSTHVMIQPYRCYMCNKAFMEEVTWLSHQNSCNDPFVIQCCLCSAFIPNAQELVIHMDAVHGRAEYSCHCGKIFPWKKSLLTHQQKCSLFLAERSG</sequence>
<dbReference type="GO" id="GO:0003700">
    <property type="term" value="F:DNA-binding transcription factor activity"/>
    <property type="evidence" value="ECO:0007669"/>
    <property type="project" value="TreeGrafter"/>
</dbReference>
<keyword evidence="12" id="KW-1185">Reference proteome</keyword>